<name>A0A0B5AQ29_9BACL</name>
<evidence type="ECO:0000256" key="7">
    <source>
        <dbReference type="PROSITE-ProRule" id="PRU01240"/>
    </source>
</evidence>
<evidence type="ECO:0000256" key="1">
    <source>
        <dbReference type="ARBA" id="ARBA00004613"/>
    </source>
</evidence>
<keyword evidence="6 7" id="KW-0720">Serine protease</keyword>
<dbReference type="PROSITE" id="PS00137">
    <property type="entry name" value="SUBTILASE_HIS"/>
    <property type="match status" value="1"/>
</dbReference>
<dbReference type="PANTHER" id="PTHR43806">
    <property type="entry name" value="PEPTIDASE S8"/>
    <property type="match status" value="1"/>
</dbReference>
<evidence type="ECO:0000256" key="5">
    <source>
        <dbReference type="ARBA" id="ARBA00022801"/>
    </source>
</evidence>
<dbReference type="Pfam" id="PF00082">
    <property type="entry name" value="Peptidase_S8"/>
    <property type="match status" value="1"/>
</dbReference>
<dbReference type="MEROPS" id="S08.004"/>
<sequence>MNQLLKVLISFALVLSVFATVPVSQISYGAQEIEAVPLEEKIEVNRTIDADMYEEWFRIDLEPEQIQQFSHFEISVQSDHEVSFSTYSSAELAINDQTFDFYRSYAFPDQSGSVQFPIAWEGPYYIKVESYSEEFIEDFEEQAEHQYTISFKGIDLNSSRVVYEEQCPAEIVLEDDSDLLENLKTIRGDMLSQTEKGRELTKLYYKTAPFISYKVLTDAEAKKTLTQSLTQLKGLIGNIAGNGFYSTQVISTDDQNAINSIYDLALDAAPGKVEAEIKKTGEAIGIRSIKNRSVFDVMLKGGYIKNDTSSNRVIVKLKSGQSLDKVKSATTTIDSVTTFDATSPEFKQFVIVDLTPGLSSAKFNQTVKTLEGLPEIEFIEPVQEYTLHSQDIYYDEQWSLNNTGEGRGVKDADIKYEQMIELLDKKEMTETVTAVLDTGVDYTLADLKNQVISTGYDFINNDSDAMDDEGHGTHVSGIIAAESDNGYSMTGINQHTGILPVKVLDASGSGDTEKIAYGIIYAADQGADMINMSLGGPYSRVLEYAMKYASEKGVTIVAASGNEGYGEVSYPASSKYTIAVGATNRLDIVSDYSSYGKGLDLVAPGSDIPSLVPNGNTILMSGTSMATPHVTAVAGLVKSIKPDITAEQIRKVLTISASDIAFTEEDPPVYYDEDPFYDDFPYYPEELAPGYDLVSGWGRLNAPAALTALDNKWNLSERISGNDRYNTAVKVSQEGWETSNTVVLATGQNYPDALSATPLASYYNAPLLLVREVALPESVREEIKRLKAKEVIIIGGESVLSSYIELELQMLGISEANVRRISGENRYSTSAKIANEIKGANKAVLATGQTFADALSIAPIAGSEKMPILLTKANSLPAETKSHLSQAKYTETFIIGGNTAISDSVYNEVKNPVRISGQSRYETNTAIITHFADSISPAKMYLATGLNYPDALSGSVLAAKYQAPLILTAPEAPRATTKQTVSILTPDSKEIFILGGENALPSESVQTLFE</sequence>
<evidence type="ECO:0000256" key="6">
    <source>
        <dbReference type="ARBA" id="ARBA00022825"/>
    </source>
</evidence>
<feature type="active site" description="Charge relay system" evidence="7">
    <location>
        <position position="437"/>
    </location>
</feature>
<dbReference type="InterPro" id="IPR022398">
    <property type="entry name" value="Peptidase_S8_His-AS"/>
</dbReference>
<dbReference type="BioCyc" id="JESP1508404:G14D9-12175-MONOMER"/>
<dbReference type="GO" id="GO:0004252">
    <property type="term" value="F:serine-type endopeptidase activity"/>
    <property type="evidence" value="ECO:0007669"/>
    <property type="project" value="UniProtKB-UniRule"/>
</dbReference>
<dbReference type="EMBL" id="CP009416">
    <property type="protein sequence ID" value="AJD92211.1"/>
    <property type="molecule type" value="Genomic_DNA"/>
</dbReference>
<dbReference type="InterPro" id="IPR050131">
    <property type="entry name" value="Peptidase_S8_subtilisin-like"/>
</dbReference>
<dbReference type="InterPro" id="IPR034084">
    <property type="entry name" value="Thermitase-like_dom"/>
</dbReference>
<dbReference type="PROSITE" id="PS00138">
    <property type="entry name" value="SUBTILASE_SER"/>
    <property type="match status" value="1"/>
</dbReference>
<protein>
    <recommendedName>
        <fullName evidence="8">Peptidase S8/S53 domain-containing protein</fullName>
    </recommendedName>
</protein>
<proteinExistence type="inferred from homology"/>
<evidence type="ECO:0000256" key="4">
    <source>
        <dbReference type="ARBA" id="ARBA00022670"/>
    </source>
</evidence>
<dbReference type="PROSITE" id="PS51892">
    <property type="entry name" value="SUBTILASE"/>
    <property type="match status" value="1"/>
</dbReference>
<dbReference type="InterPro" id="IPR007253">
    <property type="entry name" value="Cell_wall-bd_2"/>
</dbReference>
<reference evidence="9 10" key="1">
    <citation type="submission" date="2014-08" db="EMBL/GenBank/DDBJ databases">
        <title>Complete genome of a marine bacteria Jeotgalibacillus malaysiensis.</title>
        <authorList>
            <person name="Yaakop A.S."/>
            <person name="Chan K.-G."/>
            <person name="Goh K.M."/>
        </authorList>
    </citation>
    <scope>NUCLEOTIDE SEQUENCE [LARGE SCALE GENOMIC DNA]</scope>
    <source>
        <strain evidence="9 10">D5</strain>
    </source>
</reference>
<dbReference type="InterPro" id="IPR023828">
    <property type="entry name" value="Peptidase_S8_Ser-AS"/>
</dbReference>
<accession>A0A0B5AQ29</accession>
<evidence type="ECO:0000313" key="9">
    <source>
        <dbReference type="EMBL" id="AJD92211.1"/>
    </source>
</evidence>
<dbReference type="OrthoDB" id="9798386at2"/>
<dbReference type="GO" id="GO:0006508">
    <property type="term" value="P:proteolysis"/>
    <property type="evidence" value="ECO:0007669"/>
    <property type="project" value="UniProtKB-KW"/>
</dbReference>
<dbReference type="InterPro" id="IPR036852">
    <property type="entry name" value="Peptidase_S8/S53_dom_sf"/>
</dbReference>
<keyword evidence="5 7" id="KW-0378">Hydrolase</keyword>
<keyword evidence="10" id="KW-1185">Reference proteome</keyword>
<dbReference type="InterPro" id="IPR015500">
    <property type="entry name" value="Peptidase_S8_subtilisin-rel"/>
</dbReference>
<evidence type="ECO:0000259" key="8">
    <source>
        <dbReference type="Pfam" id="PF00082"/>
    </source>
</evidence>
<comment type="subcellular location">
    <subcellularLocation>
        <location evidence="1">Secreted</location>
    </subcellularLocation>
</comment>
<dbReference type="CDD" id="cd07484">
    <property type="entry name" value="Peptidases_S8_Thermitase_like"/>
    <property type="match status" value="1"/>
</dbReference>
<dbReference type="SUPFAM" id="SSF52743">
    <property type="entry name" value="Subtilisin-like"/>
    <property type="match status" value="1"/>
</dbReference>
<evidence type="ECO:0000256" key="3">
    <source>
        <dbReference type="ARBA" id="ARBA00022525"/>
    </source>
</evidence>
<dbReference type="Pfam" id="PF04122">
    <property type="entry name" value="CW_binding_2"/>
    <property type="match status" value="3"/>
</dbReference>
<dbReference type="STRING" id="1508404.JMA_28940"/>
<dbReference type="AlphaFoldDB" id="A0A0B5AQ29"/>
<evidence type="ECO:0000313" key="10">
    <source>
        <dbReference type="Proteomes" id="UP000031449"/>
    </source>
</evidence>
<dbReference type="HOGENOM" id="CLU_298735_0_0_9"/>
<feature type="domain" description="Peptidase S8/S53" evidence="8">
    <location>
        <begin position="431"/>
        <end position="659"/>
    </location>
</feature>
<dbReference type="Gene3D" id="3.40.50.200">
    <property type="entry name" value="Peptidase S8/S53 domain"/>
    <property type="match status" value="1"/>
</dbReference>
<dbReference type="KEGG" id="jeo:JMA_28940"/>
<keyword evidence="3" id="KW-0964">Secreted</keyword>
<dbReference type="GO" id="GO:0005576">
    <property type="term" value="C:extracellular region"/>
    <property type="evidence" value="ECO:0007669"/>
    <property type="project" value="UniProtKB-SubCell"/>
</dbReference>
<dbReference type="InterPro" id="IPR000209">
    <property type="entry name" value="Peptidase_S8/S53_dom"/>
</dbReference>
<dbReference type="Gene3D" id="3.40.50.12090">
    <property type="match status" value="2"/>
</dbReference>
<feature type="active site" description="Charge relay system" evidence="7">
    <location>
        <position position="624"/>
    </location>
</feature>
<dbReference type="PANTHER" id="PTHR43806:SF11">
    <property type="entry name" value="CEREVISIN-RELATED"/>
    <property type="match status" value="1"/>
</dbReference>
<evidence type="ECO:0000256" key="2">
    <source>
        <dbReference type="ARBA" id="ARBA00011073"/>
    </source>
</evidence>
<organism evidence="9 10">
    <name type="scientific">Jeotgalibacillus malaysiensis</name>
    <dbReference type="NCBI Taxonomy" id="1508404"/>
    <lineage>
        <taxon>Bacteria</taxon>
        <taxon>Bacillati</taxon>
        <taxon>Bacillota</taxon>
        <taxon>Bacilli</taxon>
        <taxon>Bacillales</taxon>
        <taxon>Caryophanaceae</taxon>
        <taxon>Jeotgalibacillus</taxon>
    </lineage>
</organism>
<dbReference type="PRINTS" id="PR00723">
    <property type="entry name" value="SUBTILISIN"/>
</dbReference>
<comment type="similarity">
    <text evidence="2 7">Belongs to the peptidase S8 family.</text>
</comment>
<feature type="active site" description="Charge relay system" evidence="7">
    <location>
        <position position="471"/>
    </location>
</feature>
<keyword evidence="4 7" id="KW-0645">Protease</keyword>
<dbReference type="Proteomes" id="UP000031449">
    <property type="component" value="Chromosome"/>
</dbReference>
<gene>
    <name evidence="9" type="ORF">JMA_28940</name>
</gene>